<dbReference type="Proteomes" id="UP000811609">
    <property type="component" value="Chromosome 12"/>
</dbReference>
<comment type="caution">
    <text evidence="1">The sequence shown here is derived from an EMBL/GenBank/DDBJ whole genome shotgun (WGS) entry which is preliminary data.</text>
</comment>
<organism evidence="1 2">
    <name type="scientific">Carya illinoinensis</name>
    <name type="common">Pecan</name>
    <dbReference type="NCBI Taxonomy" id="32201"/>
    <lineage>
        <taxon>Eukaryota</taxon>
        <taxon>Viridiplantae</taxon>
        <taxon>Streptophyta</taxon>
        <taxon>Embryophyta</taxon>
        <taxon>Tracheophyta</taxon>
        <taxon>Spermatophyta</taxon>
        <taxon>Magnoliopsida</taxon>
        <taxon>eudicotyledons</taxon>
        <taxon>Gunneridae</taxon>
        <taxon>Pentapetalae</taxon>
        <taxon>rosids</taxon>
        <taxon>fabids</taxon>
        <taxon>Fagales</taxon>
        <taxon>Juglandaceae</taxon>
        <taxon>Carya</taxon>
    </lineage>
</organism>
<accession>A0A8T1NZF6</accession>
<dbReference type="AlphaFoldDB" id="A0A8T1NZF6"/>
<dbReference type="EMBL" id="CM031820">
    <property type="protein sequence ID" value="KAG6634137.1"/>
    <property type="molecule type" value="Genomic_DNA"/>
</dbReference>
<evidence type="ECO:0000313" key="1">
    <source>
        <dbReference type="EMBL" id="KAG6634137.1"/>
    </source>
</evidence>
<evidence type="ECO:0000313" key="2">
    <source>
        <dbReference type="Proteomes" id="UP000811609"/>
    </source>
</evidence>
<gene>
    <name evidence="1" type="ORF">CIPAW_12G098200</name>
</gene>
<sequence length="55" mass="6496">MLHKQGWQYWRLSCWLIGPIRHVHVGFSCLHAPVCPYMRHRVSTSWPAVFLMDGC</sequence>
<reference evidence="1" key="1">
    <citation type="submission" date="2020-12" db="EMBL/GenBank/DDBJ databases">
        <title>WGS assembly of Carya illinoinensis cv. Pawnee.</title>
        <authorList>
            <person name="Platts A."/>
            <person name="Shu S."/>
            <person name="Wright S."/>
            <person name="Barry K."/>
            <person name="Edger P."/>
            <person name="Pires J.C."/>
            <person name="Schmutz J."/>
        </authorList>
    </citation>
    <scope>NUCLEOTIDE SEQUENCE</scope>
    <source>
        <tissue evidence="1">Leaf</tissue>
    </source>
</reference>
<proteinExistence type="predicted"/>
<keyword evidence="2" id="KW-1185">Reference proteome</keyword>
<name>A0A8T1NZF6_CARIL</name>
<protein>
    <submittedName>
        <fullName evidence="1">Uncharacterized protein</fullName>
    </submittedName>
</protein>